<comment type="caution">
    <text evidence="1">The sequence shown here is derived from an EMBL/GenBank/DDBJ whole genome shotgun (WGS) entry which is preliminary data.</text>
</comment>
<dbReference type="Proteomes" id="UP000271974">
    <property type="component" value="Unassembled WGS sequence"/>
</dbReference>
<evidence type="ECO:0000313" key="2">
    <source>
        <dbReference type="Proteomes" id="UP000271974"/>
    </source>
</evidence>
<evidence type="ECO:0000313" key="1">
    <source>
        <dbReference type="EMBL" id="RUS71591.1"/>
    </source>
</evidence>
<accession>A0A3S0ZNJ4</accession>
<organism evidence="1 2">
    <name type="scientific">Elysia chlorotica</name>
    <name type="common">Eastern emerald elysia</name>
    <name type="synonym">Sea slug</name>
    <dbReference type="NCBI Taxonomy" id="188477"/>
    <lineage>
        <taxon>Eukaryota</taxon>
        <taxon>Metazoa</taxon>
        <taxon>Spiralia</taxon>
        <taxon>Lophotrochozoa</taxon>
        <taxon>Mollusca</taxon>
        <taxon>Gastropoda</taxon>
        <taxon>Heterobranchia</taxon>
        <taxon>Euthyneura</taxon>
        <taxon>Panpulmonata</taxon>
        <taxon>Sacoglossa</taxon>
        <taxon>Placobranchoidea</taxon>
        <taxon>Plakobranchidae</taxon>
        <taxon>Elysia</taxon>
    </lineage>
</organism>
<proteinExistence type="predicted"/>
<name>A0A3S0ZNJ4_ELYCH</name>
<protein>
    <submittedName>
        <fullName evidence="1">Uncharacterized protein</fullName>
    </submittedName>
</protein>
<reference evidence="1 2" key="1">
    <citation type="submission" date="2019-01" db="EMBL/GenBank/DDBJ databases">
        <title>A draft genome assembly of the solar-powered sea slug Elysia chlorotica.</title>
        <authorList>
            <person name="Cai H."/>
            <person name="Li Q."/>
            <person name="Fang X."/>
            <person name="Li J."/>
            <person name="Curtis N.E."/>
            <person name="Altenburger A."/>
            <person name="Shibata T."/>
            <person name="Feng M."/>
            <person name="Maeda T."/>
            <person name="Schwartz J.A."/>
            <person name="Shigenobu S."/>
            <person name="Lundholm N."/>
            <person name="Nishiyama T."/>
            <person name="Yang H."/>
            <person name="Hasebe M."/>
            <person name="Li S."/>
            <person name="Pierce S.K."/>
            <person name="Wang J."/>
        </authorList>
    </citation>
    <scope>NUCLEOTIDE SEQUENCE [LARGE SCALE GENOMIC DNA]</scope>
    <source>
        <strain evidence="1">EC2010</strain>
        <tissue evidence="1">Whole organism of an adult</tissue>
    </source>
</reference>
<sequence length="135" mass="15222">MTTMQYFLMKLSPKTFFRYCMVLISSWVNLEPNLRTMTRAWYPAGLDTIASLMAFMKSFSPSFSVPLVSPTPGVSTTRNFRPSSNTVSSFWLFIVTDSIVATEEKAFRSRIAFPVLLFPAPVLPSNIMSRSDADI</sequence>
<dbReference type="EMBL" id="RQTK01001191">
    <property type="protein sequence ID" value="RUS71591.1"/>
    <property type="molecule type" value="Genomic_DNA"/>
</dbReference>
<dbReference type="AlphaFoldDB" id="A0A3S0ZNJ4"/>
<keyword evidence="2" id="KW-1185">Reference proteome</keyword>
<gene>
    <name evidence="1" type="ORF">EGW08_020652</name>
</gene>